<feature type="region of interest" description="Disordered" evidence="10">
    <location>
        <begin position="253"/>
        <end position="302"/>
    </location>
</feature>
<sequence>MVNASYQAVVLAGGEDQILYPLTTTTVKALLPVANKPLISYPLRTLAEAGLRSAIVVVINERAAACVRDWISAEYVGSPRALQCEVVSVPEGYGTADALRAVASRITSPSFVVLSGDLLTDVPVGALVAQHNLHAAMATMLLAHRKLSPASETKPGKPPKNVDYIGLDPTREHLLFYASNPDALRDLKVPLPTVRRYGTMSISSNFFDAHLYIFNRSVLQILADNPKLSSLRQDMLPYLTQHQFRIRNQQIQQQRQLATAPQSPSLSTLLRGAQGGGGTEGAVSGGGGGGVTSLATAPSSEVEADGASDLRFNLVPELPGSHYMAMAHGPAASAPPESLLRVQVVGPQDAYCARVQDVQAYGEVNREVADPGVALKLSGLKPGRFDNIVPASATLGNKSTVAAACILGENCVVGDKSSIKRSVMGSSCRLGTNVKVINSVLMDGVVVGDGAHVQNSVLCKGASVQPGATLKECQVGAGCTVAGGVEYKGEVLVIKGATPRG</sequence>
<dbReference type="InterPro" id="IPR051960">
    <property type="entry name" value="eIF2B_gamma"/>
</dbReference>
<feature type="domain" description="Nucleotidyl transferase" evidence="11">
    <location>
        <begin position="8"/>
        <end position="146"/>
    </location>
</feature>
<evidence type="ECO:0000256" key="5">
    <source>
        <dbReference type="ARBA" id="ARBA00022917"/>
    </source>
</evidence>
<protein>
    <recommendedName>
        <fullName evidence="6">Translation initiation factor eIF2B subunit gamma</fullName>
    </recommendedName>
    <alternativeName>
        <fullName evidence="7">eIF2B GDP-GTP exchange factor subunit gamma</fullName>
    </alternativeName>
</protein>
<keyword evidence="5" id="KW-0648">Protein biosynthesis</keyword>
<keyword evidence="3" id="KW-0963">Cytoplasm</keyword>
<keyword evidence="14" id="KW-1185">Reference proteome</keyword>
<keyword evidence="4" id="KW-0396">Initiation factor</keyword>
<dbReference type="Pfam" id="PF00483">
    <property type="entry name" value="NTP_transferase"/>
    <property type="match status" value="1"/>
</dbReference>
<dbReference type="Gene3D" id="2.160.10.10">
    <property type="entry name" value="Hexapeptide repeat proteins"/>
    <property type="match status" value="1"/>
</dbReference>
<evidence type="ECO:0000256" key="7">
    <source>
        <dbReference type="ARBA" id="ARBA00044229"/>
    </source>
</evidence>
<feature type="compositionally biased region" description="Gly residues" evidence="10">
    <location>
        <begin position="273"/>
        <end position="291"/>
    </location>
</feature>
<proteinExistence type="inferred from homology"/>
<dbReference type="InterPro" id="IPR029044">
    <property type="entry name" value="Nucleotide-diphossugar_trans"/>
</dbReference>
<evidence type="ECO:0000313" key="13">
    <source>
        <dbReference type="EMBL" id="GLI60074.1"/>
    </source>
</evidence>
<evidence type="ECO:0000256" key="6">
    <source>
        <dbReference type="ARBA" id="ARBA00044196"/>
    </source>
</evidence>
<evidence type="ECO:0000256" key="2">
    <source>
        <dbReference type="ARBA" id="ARBA00007878"/>
    </source>
</evidence>
<comment type="caution">
    <text evidence="13">The sequence shown here is derived from an EMBL/GenBank/DDBJ whole genome shotgun (WGS) entry which is preliminary data.</text>
</comment>
<feature type="compositionally biased region" description="Polar residues" evidence="10">
    <location>
        <begin position="257"/>
        <end position="268"/>
    </location>
</feature>
<evidence type="ECO:0000256" key="4">
    <source>
        <dbReference type="ARBA" id="ARBA00022540"/>
    </source>
</evidence>
<comment type="function">
    <text evidence="8">Acts as a component of the translation initiation factor 2B (eIF2B) complex, which catalyzes the exchange of GDP for GTP on the eukaryotic initiation factor 2 (eIF2) complex gamma subunit. Its guanine nucleotide exchange factor activity is repressed when bound to eIF2 complex phosphorylated on the alpha subunit, thereby limiting the amount of methionyl-initiator methionine tRNA available to the ribosome and consequently global translation is repressed.</text>
</comment>
<dbReference type="Gene3D" id="3.90.550.10">
    <property type="entry name" value="Spore Coat Polysaccharide Biosynthesis Protein SpsA, Chain A"/>
    <property type="match status" value="1"/>
</dbReference>
<dbReference type="InterPro" id="IPR005835">
    <property type="entry name" value="NTP_transferase_dom"/>
</dbReference>
<dbReference type="PANTHER" id="PTHR45989">
    <property type="entry name" value="TRANSLATION INITIATION FACTOR EIF-2B SUBUNIT GAMMA"/>
    <property type="match status" value="1"/>
</dbReference>
<dbReference type="PANTHER" id="PTHR45989:SF1">
    <property type="entry name" value="TRANSLATION INITIATION FACTOR EIF-2B SUBUNIT GAMMA"/>
    <property type="match status" value="1"/>
</dbReference>
<organism evidence="13 14">
    <name type="scientific">Volvox africanus</name>
    <dbReference type="NCBI Taxonomy" id="51714"/>
    <lineage>
        <taxon>Eukaryota</taxon>
        <taxon>Viridiplantae</taxon>
        <taxon>Chlorophyta</taxon>
        <taxon>core chlorophytes</taxon>
        <taxon>Chlorophyceae</taxon>
        <taxon>CS clade</taxon>
        <taxon>Chlamydomonadales</taxon>
        <taxon>Volvocaceae</taxon>
        <taxon>Volvox</taxon>
    </lineage>
</organism>
<name>A0ABQ5RRJ5_9CHLO</name>
<comment type="similarity">
    <text evidence="2">Belongs to the eIF-2B gamma/epsilon subunits family.</text>
</comment>
<reference evidence="13 14" key="1">
    <citation type="journal article" date="2023" name="IScience">
        <title>Expanded male sex-determining region conserved during the evolution of homothallism in the green alga Volvox.</title>
        <authorList>
            <person name="Yamamoto K."/>
            <person name="Matsuzaki R."/>
            <person name="Mahakham W."/>
            <person name="Heman W."/>
            <person name="Sekimoto H."/>
            <person name="Kawachi M."/>
            <person name="Minakuchi Y."/>
            <person name="Toyoda A."/>
            <person name="Nozaki H."/>
        </authorList>
    </citation>
    <scope>NUCLEOTIDE SEQUENCE [LARGE SCALE GENOMIC DNA]</scope>
    <source>
        <strain evidence="13 14">NIES-4468</strain>
    </source>
</reference>
<evidence type="ECO:0000259" key="11">
    <source>
        <dbReference type="Pfam" id="PF00483"/>
    </source>
</evidence>
<comment type="subunit">
    <text evidence="9">Component of the translation initiation factor 2B (eIF2B) complex which is a heterodecamer of two sets of five different subunits: alpha, beta, gamma, delta and epsilon. Subunits alpha, beta and delta comprise a regulatory subcomplex and subunits epsilon and gamma comprise a catalytic subcomplex. Within the complex, the hexameric regulatory complex resides at the center, with the two heterodimeric catalytic subcomplexes bound on opposite sides.</text>
</comment>
<evidence type="ECO:0000256" key="3">
    <source>
        <dbReference type="ARBA" id="ARBA00022490"/>
    </source>
</evidence>
<dbReference type="EMBL" id="BSDZ01000005">
    <property type="protein sequence ID" value="GLI60074.1"/>
    <property type="molecule type" value="Genomic_DNA"/>
</dbReference>
<evidence type="ECO:0000256" key="8">
    <source>
        <dbReference type="ARBA" id="ARBA00045373"/>
    </source>
</evidence>
<gene>
    <name evidence="13" type="ORF">VaNZ11_002105</name>
</gene>
<evidence type="ECO:0000256" key="10">
    <source>
        <dbReference type="SAM" id="MobiDB-lite"/>
    </source>
</evidence>
<evidence type="ECO:0000256" key="1">
    <source>
        <dbReference type="ARBA" id="ARBA00004514"/>
    </source>
</evidence>
<dbReference type="CDD" id="cd04652">
    <property type="entry name" value="LbH_eIF2B_gamma_C"/>
    <property type="match status" value="1"/>
</dbReference>
<dbReference type="Proteomes" id="UP001165090">
    <property type="component" value="Unassembled WGS sequence"/>
</dbReference>
<dbReference type="SUPFAM" id="SSF53448">
    <property type="entry name" value="Nucleotide-diphospho-sugar transferases"/>
    <property type="match status" value="1"/>
</dbReference>
<comment type="subcellular location">
    <subcellularLocation>
        <location evidence="1">Cytoplasm</location>
        <location evidence="1">Cytosol</location>
    </subcellularLocation>
</comment>
<evidence type="ECO:0000256" key="9">
    <source>
        <dbReference type="ARBA" id="ARBA00046432"/>
    </source>
</evidence>
<dbReference type="Pfam" id="PF25084">
    <property type="entry name" value="LbH_EIF2B"/>
    <property type="match status" value="1"/>
</dbReference>
<dbReference type="InterPro" id="IPR056764">
    <property type="entry name" value="LbH_EIF2B3/5"/>
</dbReference>
<evidence type="ECO:0000313" key="14">
    <source>
        <dbReference type="Proteomes" id="UP001165090"/>
    </source>
</evidence>
<accession>A0ABQ5RRJ5</accession>
<feature type="domain" description="EIF2B subunit epsilon/gamma LbH" evidence="12">
    <location>
        <begin position="393"/>
        <end position="485"/>
    </location>
</feature>
<evidence type="ECO:0000259" key="12">
    <source>
        <dbReference type="Pfam" id="PF25084"/>
    </source>
</evidence>